<feature type="transmembrane region" description="Helical" evidence="1">
    <location>
        <begin position="12"/>
        <end position="33"/>
    </location>
</feature>
<reference evidence="2 3" key="1">
    <citation type="submission" date="2021-01" db="EMBL/GenBank/DDBJ databases">
        <title>Actinoplanes sp. nov. LDG1-06 isolated from lichen.</title>
        <authorList>
            <person name="Saeng-In P."/>
            <person name="Phongsopitanun W."/>
            <person name="Kanchanasin P."/>
            <person name="Yuki M."/>
            <person name="Kudo T."/>
            <person name="Ohkuma M."/>
            <person name="Tanasupawat S."/>
        </authorList>
    </citation>
    <scope>NUCLEOTIDE SEQUENCE [LARGE SCALE GENOMIC DNA]</scope>
    <source>
        <strain evidence="2 3">LDG1-06</strain>
    </source>
</reference>
<comment type="caution">
    <text evidence="2">The sequence shown here is derived from an EMBL/GenBank/DDBJ whole genome shotgun (WGS) entry which is preliminary data.</text>
</comment>
<accession>A0ABS2AHT9</accession>
<dbReference type="RefSeq" id="WP_203378925.1">
    <property type="nucleotide sequence ID" value="NZ_JAENHP010000008.1"/>
</dbReference>
<keyword evidence="1" id="KW-0812">Transmembrane</keyword>
<sequence>MSQESPAKRAPRWPYVVLVAALLVLGGGVWTAYDRGMIVSDSGVEACEAMRGGSTTFRTDPAEGEPLTEDQYRRARQVFAGSRHDDIREHGTRMMDIVWRMSQMEDQDATEALLYAQPLVSQVVGLESACADQGVFLPVRKAEAEQPEPVKKAELVACAGVFRNGQLIAKGFDGTCAGAGGGVQLVPALDCKDGRKLYQVASTTGARGGWGYAGARYRAVGDATSDPAYATAVRKCLN</sequence>
<evidence type="ECO:0000256" key="1">
    <source>
        <dbReference type="SAM" id="Phobius"/>
    </source>
</evidence>
<dbReference type="EMBL" id="JAENHP010000008">
    <property type="protein sequence ID" value="MBM2618923.1"/>
    <property type="molecule type" value="Genomic_DNA"/>
</dbReference>
<proteinExistence type="predicted"/>
<evidence type="ECO:0000313" key="2">
    <source>
        <dbReference type="EMBL" id="MBM2618923.1"/>
    </source>
</evidence>
<evidence type="ECO:0000313" key="3">
    <source>
        <dbReference type="Proteomes" id="UP000632138"/>
    </source>
</evidence>
<organism evidence="2 3">
    <name type="scientific">Paractinoplanes ovalisporus</name>
    <dbReference type="NCBI Taxonomy" id="2810368"/>
    <lineage>
        <taxon>Bacteria</taxon>
        <taxon>Bacillati</taxon>
        <taxon>Actinomycetota</taxon>
        <taxon>Actinomycetes</taxon>
        <taxon>Micromonosporales</taxon>
        <taxon>Micromonosporaceae</taxon>
        <taxon>Paractinoplanes</taxon>
    </lineage>
</organism>
<keyword evidence="3" id="KW-1185">Reference proteome</keyword>
<keyword evidence="1" id="KW-1133">Transmembrane helix</keyword>
<protein>
    <submittedName>
        <fullName evidence="2">Uncharacterized protein</fullName>
    </submittedName>
</protein>
<keyword evidence="1" id="KW-0472">Membrane</keyword>
<name>A0ABS2AHT9_9ACTN</name>
<gene>
    <name evidence="2" type="ORF">JIG36_25515</name>
</gene>
<dbReference type="Proteomes" id="UP000632138">
    <property type="component" value="Unassembled WGS sequence"/>
</dbReference>